<proteinExistence type="predicted"/>
<keyword evidence="2" id="KW-1185">Reference proteome</keyword>
<dbReference type="Proteomes" id="UP000249057">
    <property type="component" value="Unassembled WGS sequence"/>
</dbReference>
<sequence length="128" mass="14624">MELIDVLNPPRFFSQAPLRHVRSLVACYPESRCTGLHLCYRDGTERILGQWYEDTDKRPEYDALASRDGSILGFYFAQEDRDGILLRVGIVQDAAAAASQADERFVDMMEGDEAYWLFTDYDDLIFAG</sequence>
<protein>
    <submittedName>
        <fullName evidence="1">Uncharacterized protein</fullName>
    </submittedName>
</protein>
<gene>
    <name evidence="1" type="ORF">BO95DRAFT_469314</name>
</gene>
<evidence type="ECO:0000313" key="2">
    <source>
        <dbReference type="Proteomes" id="UP000249057"/>
    </source>
</evidence>
<evidence type="ECO:0000313" key="1">
    <source>
        <dbReference type="EMBL" id="RAH39864.1"/>
    </source>
</evidence>
<accession>A0ACD1FSD1</accession>
<dbReference type="EMBL" id="KZ825427">
    <property type="protein sequence ID" value="RAH39864.1"/>
    <property type="molecule type" value="Genomic_DNA"/>
</dbReference>
<name>A0ACD1FSD1_9EURO</name>
<reference evidence="1" key="1">
    <citation type="submission" date="2018-02" db="EMBL/GenBank/DDBJ databases">
        <title>The genomes of Aspergillus section Nigri reveals drivers in fungal speciation.</title>
        <authorList>
            <consortium name="DOE Joint Genome Institute"/>
            <person name="Vesth T.C."/>
            <person name="Nybo J."/>
            <person name="Theobald S."/>
            <person name="Brandl J."/>
            <person name="Frisvad J.C."/>
            <person name="Nielsen K.F."/>
            <person name="Lyhne E.K."/>
            <person name="Kogle M.E."/>
            <person name="Kuo A."/>
            <person name="Riley R."/>
            <person name="Clum A."/>
            <person name="Nolan M."/>
            <person name="Lipzen A."/>
            <person name="Salamov A."/>
            <person name="Henrissat B."/>
            <person name="Wiebenga A."/>
            <person name="De vries R.P."/>
            <person name="Grigoriev I.V."/>
            <person name="Mortensen U.H."/>
            <person name="Andersen M.R."/>
            <person name="Baker S.E."/>
        </authorList>
    </citation>
    <scope>NUCLEOTIDE SEQUENCE</scope>
    <source>
        <strain evidence="1">CBS 621.78</strain>
    </source>
</reference>
<organism evidence="1 2">
    <name type="scientific">Aspergillus brunneoviolaceus CBS 621.78</name>
    <dbReference type="NCBI Taxonomy" id="1450534"/>
    <lineage>
        <taxon>Eukaryota</taxon>
        <taxon>Fungi</taxon>
        <taxon>Dikarya</taxon>
        <taxon>Ascomycota</taxon>
        <taxon>Pezizomycotina</taxon>
        <taxon>Eurotiomycetes</taxon>
        <taxon>Eurotiomycetidae</taxon>
        <taxon>Eurotiales</taxon>
        <taxon>Aspergillaceae</taxon>
        <taxon>Aspergillus</taxon>
        <taxon>Aspergillus subgen. Circumdati</taxon>
    </lineage>
</organism>